<feature type="compositionally biased region" description="Basic and acidic residues" evidence="1">
    <location>
        <begin position="8"/>
        <end position="30"/>
    </location>
</feature>
<proteinExistence type="predicted"/>
<dbReference type="HOGENOM" id="CLU_3051567_0_0_1"/>
<dbReference type="EMBL" id="KI295452">
    <property type="protein sequence ID" value="ESA02805.1"/>
    <property type="molecule type" value="Genomic_DNA"/>
</dbReference>
<accession>U9T3R8</accession>
<name>U9T3R8_RHIID</name>
<evidence type="ECO:0000313" key="2">
    <source>
        <dbReference type="EMBL" id="ESA02805.1"/>
    </source>
</evidence>
<feature type="region of interest" description="Disordered" evidence="1">
    <location>
        <begin position="1"/>
        <end position="30"/>
    </location>
</feature>
<protein>
    <submittedName>
        <fullName evidence="2">Uncharacterized protein</fullName>
    </submittedName>
</protein>
<gene>
    <name evidence="2" type="ORF">GLOINDRAFT_6163</name>
</gene>
<sequence>MGKGNGKVKKDGKAREEREYGKGKGKDGKRGTEEYRVKIFLVISSSDELLFKIN</sequence>
<reference evidence="2" key="1">
    <citation type="submission" date="2013-07" db="EMBL/GenBank/DDBJ databases">
        <title>The genome of an arbuscular mycorrhizal fungus provides insights into the evolution of the oldest plant symbiosis.</title>
        <authorList>
            <consortium name="DOE Joint Genome Institute"/>
            <person name="Tisserant E."/>
            <person name="Malbreil M."/>
            <person name="Kuo A."/>
            <person name="Kohler A."/>
            <person name="Symeonidi A."/>
            <person name="Balestrini R."/>
            <person name="Charron P."/>
            <person name="Duensing N."/>
            <person name="Frei-dit-Frey N."/>
            <person name="Gianinazzi-Pearson V."/>
            <person name="Gilbert B."/>
            <person name="Handa Y."/>
            <person name="Hijri M."/>
            <person name="Kaul R."/>
            <person name="Kawaguchi M."/>
            <person name="Krajinski F."/>
            <person name="Lammers P."/>
            <person name="Lapierre D."/>
            <person name="Masclaux F.G."/>
            <person name="Murat C."/>
            <person name="Morin E."/>
            <person name="Ndikumana S."/>
            <person name="Pagni M."/>
            <person name="Petitpierre D."/>
            <person name="Requena N."/>
            <person name="Rosikiewicz P."/>
            <person name="Riley R."/>
            <person name="Saito K."/>
            <person name="San Clemente H."/>
            <person name="Shapiro H."/>
            <person name="van Tuinen D."/>
            <person name="Becard G."/>
            <person name="Bonfante P."/>
            <person name="Paszkowski U."/>
            <person name="Shachar-Hill Y."/>
            <person name="Young J.P."/>
            <person name="Sanders I.R."/>
            <person name="Henrissat B."/>
            <person name="Rensing S.A."/>
            <person name="Grigoriev I.V."/>
            <person name="Corradi N."/>
            <person name="Roux C."/>
            <person name="Martin F."/>
        </authorList>
    </citation>
    <scope>NUCLEOTIDE SEQUENCE</scope>
    <source>
        <strain evidence="2">DAOM 197198</strain>
    </source>
</reference>
<evidence type="ECO:0000256" key="1">
    <source>
        <dbReference type="SAM" id="MobiDB-lite"/>
    </source>
</evidence>
<dbReference type="AlphaFoldDB" id="U9T3R8"/>
<organism evidence="2">
    <name type="scientific">Rhizophagus irregularis (strain DAOM 181602 / DAOM 197198 / MUCL 43194)</name>
    <name type="common">Arbuscular mycorrhizal fungus</name>
    <name type="synonym">Glomus intraradices</name>
    <dbReference type="NCBI Taxonomy" id="747089"/>
    <lineage>
        <taxon>Eukaryota</taxon>
        <taxon>Fungi</taxon>
        <taxon>Fungi incertae sedis</taxon>
        <taxon>Mucoromycota</taxon>
        <taxon>Glomeromycotina</taxon>
        <taxon>Glomeromycetes</taxon>
        <taxon>Glomerales</taxon>
        <taxon>Glomeraceae</taxon>
        <taxon>Rhizophagus</taxon>
    </lineage>
</organism>